<protein>
    <recommendedName>
        <fullName evidence="3">Integrase, catalytic region, zinc finger, CCHC-type, peptidase aspartic, catalytic</fullName>
    </recommendedName>
</protein>
<dbReference type="EMBL" id="BKCJ011305194">
    <property type="protein sequence ID" value="GFD18106.1"/>
    <property type="molecule type" value="Genomic_DNA"/>
</dbReference>
<accession>A0A699U9S0</accession>
<name>A0A699U9S0_TANCI</name>
<reference evidence="2" key="1">
    <citation type="journal article" date="2019" name="Sci. Rep.">
        <title>Draft genome of Tanacetum cinerariifolium, the natural source of mosquito coil.</title>
        <authorList>
            <person name="Yamashiro T."/>
            <person name="Shiraishi A."/>
            <person name="Satake H."/>
            <person name="Nakayama K."/>
        </authorList>
    </citation>
    <scope>NUCLEOTIDE SEQUENCE</scope>
</reference>
<feature type="compositionally biased region" description="Low complexity" evidence="1">
    <location>
        <begin position="77"/>
        <end position="86"/>
    </location>
</feature>
<evidence type="ECO:0008006" key="3">
    <source>
        <dbReference type="Google" id="ProtNLM"/>
    </source>
</evidence>
<feature type="non-terminal residue" evidence="2">
    <location>
        <position position="114"/>
    </location>
</feature>
<evidence type="ECO:0000256" key="1">
    <source>
        <dbReference type="SAM" id="MobiDB-lite"/>
    </source>
</evidence>
<proteinExistence type="predicted"/>
<evidence type="ECO:0000313" key="2">
    <source>
        <dbReference type="EMBL" id="GFD18106.1"/>
    </source>
</evidence>
<feature type="region of interest" description="Disordered" evidence="1">
    <location>
        <begin position="41"/>
        <end position="86"/>
    </location>
</feature>
<comment type="caution">
    <text evidence="2">The sequence shown here is derived from an EMBL/GenBank/DDBJ whole genome shotgun (WGS) entry which is preliminary data.</text>
</comment>
<feature type="compositionally biased region" description="Low complexity" evidence="1">
    <location>
        <begin position="58"/>
        <end position="69"/>
    </location>
</feature>
<organism evidence="2">
    <name type="scientific">Tanacetum cinerariifolium</name>
    <name type="common">Dalmatian daisy</name>
    <name type="synonym">Chrysanthemum cinerariifolium</name>
    <dbReference type="NCBI Taxonomy" id="118510"/>
    <lineage>
        <taxon>Eukaryota</taxon>
        <taxon>Viridiplantae</taxon>
        <taxon>Streptophyta</taxon>
        <taxon>Embryophyta</taxon>
        <taxon>Tracheophyta</taxon>
        <taxon>Spermatophyta</taxon>
        <taxon>Magnoliopsida</taxon>
        <taxon>eudicotyledons</taxon>
        <taxon>Gunneridae</taxon>
        <taxon>Pentapetalae</taxon>
        <taxon>asterids</taxon>
        <taxon>campanulids</taxon>
        <taxon>Asterales</taxon>
        <taxon>Asteraceae</taxon>
        <taxon>Asteroideae</taxon>
        <taxon>Anthemideae</taxon>
        <taxon>Anthemidinae</taxon>
        <taxon>Tanacetum</taxon>
    </lineage>
</organism>
<dbReference type="AlphaFoldDB" id="A0A699U9S0"/>
<gene>
    <name evidence="2" type="ORF">Tci_890075</name>
</gene>
<sequence length="114" mass="12722">MTPETINSRLVQNIQSPTLAVPPTKNDWDSFFQPMFDEYFKPQPNVDHPDPEFPTLVPAASTSSPSSTTIDQDAPLTSTSQITSEQQSSVILQGVEDDFYDIEVAYMDNDPYFG</sequence>